<protein>
    <recommendedName>
        <fullName evidence="2">Ubiquitin-like domain-containing protein</fullName>
    </recommendedName>
</protein>
<keyword evidence="4" id="KW-1185">Reference proteome</keyword>
<feature type="region of interest" description="Disordered" evidence="1">
    <location>
        <begin position="141"/>
        <end position="199"/>
    </location>
</feature>
<comment type="caution">
    <text evidence="3">The sequence shown here is derived from an EMBL/GenBank/DDBJ whole genome shotgun (WGS) entry which is preliminary data.</text>
</comment>
<organism evidence="3 4">
    <name type="scientific">Salinomyces thailandicus</name>
    <dbReference type="NCBI Taxonomy" id="706561"/>
    <lineage>
        <taxon>Eukaryota</taxon>
        <taxon>Fungi</taxon>
        <taxon>Dikarya</taxon>
        <taxon>Ascomycota</taxon>
        <taxon>Pezizomycotina</taxon>
        <taxon>Dothideomycetes</taxon>
        <taxon>Dothideomycetidae</taxon>
        <taxon>Mycosphaerellales</taxon>
        <taxon>Teratosphaeriaceae</taxon>
        <taxon>Salinomyces</taxon>
    </lineage>
</organism>
<dbReference type="Pfam" id="PF12754">
    <property type="entry name" value="Get5_N"/>
    <property type="match status" value="1"/>
</dbReference>
<dbReference type="Gene3D" id="3.10.20.90">
    <property type="entry name" value="Phosphatidylinositol 3-kinase Catalytic Subunit, Chain A, domain 1"/>
    <property type="match status" value="1"/>
</dbReference>
<dbReference type="InterPro" id="IPR049256">
    <property type="entry name" value="Get5_C"/>
</dbReference>
<dbReference type="Pfam" id="PF17183">
    <property type="entry name" value="Get5_C"/>
    <property type="match status" value="1"/>
</dbReference>
<feature type="compositionally biased region" description="Basic and acidic residues" evidence="1">
    <location>
        <begin position="172"/>
        <end position="195"/>
    </location>
</feature>
<dbReference type="InterPro" id="IPR000626">
    <property type="entry name" value="Ubiquitin-like_dom"/>
</dbReference>
<dbReference type="PROSITE" id="PS50053">
    <property type="entry name" value="UBIQUITIN_2"/>
    <property type="match status" value="1"/>
</dbReference>
<proteinExistence type="predicted"/>
<feature type="domain" description="Ubiquitin-like" evidence="2">
    <location>
        <begin position="64"/>
        <end position="127"/>
    </location>
</feature>
<evidence type="ECO:0000259" key="2">
    <source>
        <dbReference type="PROSITE" id="PS50053"/>
    </source>
</evidence>
<feature type="region of interest" description="Disordered" evidence="1">
    <location>
        <begin position="21"/>
        <end position="59"/>
    </location>
</feature>
<gene>
    <name evidence="3" type="ORF">B0A50_03273</name>
</gene>
<dbReference type="AlphaFoldDB" id="A0A4U0U2X5"/>
<dbReference type="InterPro" id="IPR029071">
    <property type="entry name" value="Ubiquitin-like_domsf"/>
</dbReference>
<reference evidence="3 4" key="1">
    <citation type="submission" date="2017-03" db="EMBL/GenBank/DDBJ databases">
        <title>Genomes of endolithic fungi from Antarctica.</title>
        <authorList>
            <person name="Coleine C."/>
            <person name="Masonjones S."/>
            <person name="Stajich J.E."/>
        </authorList>
    </citation>
    <scope>NUCLEOTIDE SEQUENCE [LARGE SCALE GENOMIC DNA]</scope>
    <source>
        <strain evidence="3 4">CCFEE 6315</strain>
    </source>
</reference>
<dbReference type="Proteomes" id="UP000308549">
    <property type="component" value="Unassembled WGS sequence"/>
</dbReference>
<accession>A0A4U0U2X5</accession>
<dbReference type="Gene3D" id="1.10.286.70">
    <property type="entry name" value="Get5 dimerization domain"/>
    <property type="match status" value="1"/>
</dbReference>
<sequence length="241" mass="25967">MSEVTFAKSFLATLDKKPIKLPADHVSDPRKYPSQSPYTLPRQTHPFPRKGLRADAPTTNTKKLTATVKPMRGGEAVTISDLTLESTIHEVKTQYAQESGHSQDKIKILYNKKPAADLKTLKDLGVSGEKVELSAMVMGAGTTPTPGSPAVSSPVTEKPQPVMPAVGGDPMDVDKDGPAPDSEKAQAEAGTKHEGQTSSVAEVLGGEEFWQDLKGFLGQRLRDEGEGEKLVKAFREAYGKR</sequence>
<feature type="compositionally biased region" description="Basic and acidic residues" evidence="1">
    <location>
        <begin position="21"/>
        <end position="31"/>
    </location>
</feature>
<dbReference type="EMBL" id="NAJL01000016">
    <property type="protein sequence ID" value="TKA28862.1"/>
    <property type="molecule type" value="Genomic_DNA"/>
</dbReference>
<evidence type="ECO:0000313" key="4">
    <source>
        <dbReference type="Proteomes" id="UP000308549"/>
    </source>
</evidence>
<dbReference type="OrthoDB" id="5366541at2759"/>
<evidence type="ECO:0000256" key="1">
    <source>
        <dbReference type="SAM" id="MobiDB-lite"/>
    </source>
</evidence>
<dbReference type="InterPro" id="IPR024737">
    <property type="entry name" value="Get5_N"/>
</dbReference>
<name>A0A4U0U2X5_9PEZI</name>
<feature type="compositionally biased region" description="Polar residues" evidence="1">
    <location>
        <begin position="33"/>
        <end position="42"/>
    </location>
</feature>
<evidence type="ECO:0000313" key="3">
    <source>
        <dbReference type="EMBL" id="TKA28862.1"/>
    </source>
</evidence>
<feature type="compositionally biased region" description="Polar residues" evidence="1">
    <location>
        <begin position="142"/>
        <end position="155"/>
    </location>
</feature>
<dbReference type="SUPFAM" id="SSF54236">
    <property type="entry name" value="Ubiquitin-like"/>
    <property type="match status" value="1"/>
</dbReference>